<reference evidence="1 2" key="1">
    <citation type="submission" date="2014-07" db="EMBL/GenBank/DDBJ databases">
        <title>Methanogenic archaea and the global carbon cycle.</title>
        <authorList>
            <person name="Henriksen J.R."/>
            <person name="Luke J."/>
            <person name="Reinhart S."/>
            <person name="Benedict M.N."/>
            <person name="Youngblut N.D."/>
            <person name="Metcalf M.E."/>
            <person name="Whitaker R.J."/>
            <person name="Metcalf W.W."/>
        </authorList>
    </citation>
    <scope>NUCLEOTIDE SEQUENCE [LARGE SCALE GENOMIC DNA]</scope>
    <source>
        <strain evidence="1 2">Wiesmoor</strain>
    </source>
</reference>
<dbReference type="AlphaFoldDB" id="A0A0E3QJM1"/>
<name>A0A0E3QJM1_METBA</name>
<dbReference type="HOGENOM" id="CLU_2784047_0_0_2"/>
<dbReference type="EMBL" id="CP009526">
    <property type="protein sequence ID" value="AKB50259.1"/>
    <property type="molecule type" value="Genomic_DNA"/>
</dbReference>
<dbReference type="Proteomes" id="UP000033038">
    <property type="component" value="Chromosome"/>
</dbReference>
<dbReference type="KEGG" id="mbw:MSBRW_1006"/>
<evidence type="ECO:0000313" key="2">
    <source>
        <dbReference type="Proteomes" id="UP000033038"/>
    </source>
</evidence>
<protein>
    <submittedName>
        <fullName evidence="1">Cell surface protein</fullName>
    </submittedName>
</protein>
<dbReference type="PATRIC" id="fig|1434109.4.peg.1240"/>
<sequence>MTSWGYGSSYQGHAYCVNAVTGKELWHINNVVDNFCGSPAYKDSIIYLTTYSFYGNGELLALNASEAR</sequence>
<proteinExistence type="predicted"/>
<gene>
    <name evidence="1" type="ORF">MSBRW_1006</name>
</gene>
<organism evidence="1 2">
    <name type="scientific">Methanosarcina barkeri str. Wiesmoor</name>
    <dbReference type="NCBI Taxonomy" id="1434109"/>
    <lineage>
        <taxon>Archaea</taxon>
        <taxon>Methanobacteriati</taxon>
        <taxon>Methanobacteriota</taxon>
        <taxon>Stenosarchaea group</taxon>
        <taxon>Methanomicrobia</taxon>
        <taxon>Methanosarcinales</taxon>
        <taxon>Methanosarcinaceae</taxon>
        <taxon>Methanosarcina</taxon>
    </lineage>
</organism>
<accession>A0A0E3QJM1</accession>
<dbReference type="SUPFAM" id="SSF50998">
    <property type="entry name" value="Quinoprotein alcohol dehydrogenase-like"/>
    <property type="match status" value="1"/>
</dbReference>
<evidence type="ECO:0000313" key="1">
    <source>
        <dbReference type="EMBL" id="AKB50259.1"/>
    </source>
</evidence>
<dbReference type="Gene3D" id="2.40.10.480">
    <property type="match status" value="1"/>
</dbReference>
<dbReference type="InterPro" id="IPR011047">
    <property type="entry name" value="Quinoprotein_ADH-like_sf"/>
</dbReference>